<name>A0A177D4B9_ALTAL</name>
<protein>
    <submittedName>
        <fullName evidence="2">Uncharacterized protein</fullName>
    </submittedName>
</protein>
<gene>
    <name evidence="2" type="ORF">CC77DRAFT_1054784</name>
</gene>
<dbReference type="AlphaFoldDB" id="A0A177D4B9"/>
<dbReference type="Proteomes" id="UP000077248">
    <property type="component" value="Unassembled WGS sequence"/>
</dbReference>
<organism evidence="2 3">
    <name type="scientific">Alternaria alternata</name>
    <name type="common">Alternaria rot fungus</name>
    <name type="synonym">Torula alternata</name>
    <dbReference type="NCBI Taxonomy" id="5599"/>
    <lineage>
        <taxon>Eukaryota</taxon>
        <taxon>Fungi</taxon>
        <taxon>Dikarya</taxon>
        <taxon>Ascomycota</taxon>
        <taxon>Pezizomycotina</taxon>
        <taxon>Dothideomycetes</taxon>
        <taxon>Pleosporomycetidae</taxon>
        <taxon>Pleosporales</taxon>
        <taxon>Pleosporineae</taxon>
        <taxon>Pleosporaceae</taxon>
        <taxon>Alternaria</taxon>
        <taxon>Alternaria sect. Alternaria</taxon>
        <taxon>Alternaria alternata complex</taxon>
    </lineage>
</organism>
<dbReference type="EMBL" id="KV441499">
    <property type="protein sequence ID" value="OAG14543.1"/>
    <property type="molecule type" value="Genomic_DNA"/>
</dbReference>
<evidence type="ECO:0000313" key="3">
    <source>
        <dbReference type="Proteomes" id="UP000077248"/>
    </source>
</evidence>
<feature type="compositionally biased region" description="Basic and acidic residues" evidence="1">
    <location>
        <begin position="282"/>
        <end position="308"/>
    </location>
</feature>
<proteinExistence type="predicted"/>
<sequence>MHNWMDFRSQRYREHNLARSTEMLTTRNPTFAIPDGQTFNGYLATGRPGIYISPNELYGEVVIYRKEGEMKILEWTSGQSHDHLHAVDIAGKHGIRLPGILIVPSETETSLTIFWKQPGGEQLATSLDLKQYELSNTVMDDQQAREIDVLHLSERSEQREPDKIGTIVQSNLPAQETRNAGECIHVTARQTYSVPWNLTIDGDYIVLQRLSSVDMAPQGSTKRSLRLTTDSTIQVKRYKTGMHVSFLQRVSIPRNFPDYHLPGDSTREYIDDVTYYIVQPPRVEREHDDDGTERENETKDDADFQEQSRQDVYYDAKSHFSDLSGELNVSEDPWEVFAKALKRI</sequence>
<feature type="non-terminal residue" evidence="2">
    <location>
        <position position="344"/>
    </location>
</feature>
<dbReference type="KEGG" id="aalt:CC77DRAFT_1054784"/>
<evidence type="ECO:0000313" key="2">
    <source>
        <dbReference type="EMBL" id="OAG14543.1"/>
    </source>
</evidence>
<dbReference type="VEuPathDB" id="FungiDB:CC77DRAFT_1054784"/>
<dbReference type="GeneID" id="29113409"/>
<evidence type="ECO:0000256" key="1">
    <source>
        <dbReference type="SAM" id="MobiDB-lite"/>
    </source>
</evidence>
<reference evidence="2 3" key="1">
    <citation type="submission" date="2016-05" db="EMBL/GenBank/DDBJ databases">
        <title>Comparative analysis of secretome profiles of manganese(II)-oxidizing ascomycete fungi.</title>
        <authorList>
            <consortium name="DOE Joint Genome Institute"/>
            <person name="Zeiner C.A."/>
            <person name="Purvine S.O."/>
            <person name="Zink E.M."/>
            <person name="Wu S."/>
            <person name="Pasa-Tolic L."/>
            <person name="Chaput D.L."/>
            <person name="Haridas S."/>
            <person name="Grigoriev I.V."/>
            <person name="Santelli C.M."/>
            <person name="Hansel C.M."/>
        </authorList>
    </citation>
    <scope>NUCLEOTIDE SEQUENCE [LARGE SCALE GENOMIC DNA]</scope>
    <source>
        <strain evidence="2 3">SRC1lrK2f</strain>
    </source>
</reference>
<feature type="region of interest" description="Disordered" evidence="1">
    <location>
        <begin position="281"/>
        <end position="308"/>
    </location>
</feature>
<keyword evidence="3" id="KW-1185">Reference proteome</keyword>
<accession>A0A177D4B9</accession>
<dbReference type="RefSeq" id="XP_018379964.1">
    <property type="nucleotide sequence ID" value="XM_018527815.1"/>
</dbReference>